<protein>
    <recommendedName>
        <fullName evidence="3">AlgX/AlgJ SGNH hydrolase-like domain-containing protein</fullName>
    </recommendedName>
</protein>
<reference evidence="1 2" key="1">
    <citation type="journal article" date="2007" name="Int. J. Syst. Evol. Microbiol.">
        <title>Paenibacillus ginsengarvi sp. nov., isolated from soil from ginseng cultivation.</title>
        <authorList>
            <person name="Yoon M.H."/>
            <person name="Ten L.N."/>
            <person name="Im W.T."/>
        </authorList>
    </citation>
    <scope>NUCLEOTIDE SEQUENCE [LARGE SCALE GENOMIC DNA]</scope>
    <source>
        <strain evidence="1 2">KCTC 13059</strain>
    </source>
</reference>
<evidence type="ECO:0008006" key="3">
    <source>
        <dbReference type="Google" id="ProtNLM"/>
    </source>
</evidence>
<keyword evidence="2" id="KW-1185">Reference proteome</keyword>
<dbReference type="OrthoDB" id="175771at2"/>
<organism evidence="1 2">
    <name type="scientific">Paenibacillus ginsengarvi</name>
    <dbReference type="NCBI Taxonomy" id="400777"/>
    <lineage>
        <taxon>Bacteria</taxon>
        <taxon>Bacillati</taxon>
        <taxon>Bacillota</taxon>
        <taxon>Bacilli</taxon>
        <taxon>Bacillales</taxon>
        <taxon>Paenibacillaceae</taxon>
        <taxon>Paenibacillus</taxon>
    </lineage>
</organism>
<evidence type="ECO:0000313" key="2">
    <source>
        <dbReference type="Proteomes" id="UP000282311"/>
    </source>
</evidence>
<dbReference type="EMBL" id="RBAH01000013">
    <property type="protein sequence ID" value="RKN82046.1"/>
    <property type="molecule type" value="Genomic_DNA"/>
</dbReference>
<gene>
    <name evidence="1" type="ORF">D7M11_18185</name>
</gene>
<evidence type="ECO:0000313" key="1">
    <source>
        <dbReference type="EMBL" id="RKN82046.1"/>
    </source>
</evidence>
<proteinExistence type="predicted"/>
<accession>A0A3B0CG16</accession>
<comment type="caution">
    <text evidence="1">The sequence shown here is derived from an EMBL/GenBank/DDBJ whole genome shotgun (WGS) entry which is preliminary data.</text>
</comment>
<sequence>MFTGAVLVINFLTPSQVFSESENRMLQQLPKFSLQTVVSGKFTSEFESYISDQFMERDFWIGLKSDTDQGMGKKESSGVYIGMDGYLIQKFSPPEKGDLEDKVNAIQAFDKATPGLRKYMMLVPTAAAVLEDKLPPYASGGDEMVYWEKIKDSLLGDIRFIDVSPALEANKEQPIYYKTDHHWTTKGAFLAYRELGAPMSFTAKNENDFNTRQVTSQFYGTLYSKSGFRHIQPDSIELYYPKTPGTISVDYVDEQQSADSMYVMGNLTKKDKYTVFFNGNHGLIRITTENTEGRRLLIVKDSYANSLIPFLTSHFSEIDVVDLRYYDGDVLKLTEDRQIHDILILYNMTTFFEDPSMKSLADSVE</sequence>
<dbReference type="Proteomes" id="UP000282311">
    <property type="component" value="Unassembled WGS sequence"/>
</dbReference>
<dbReference type="InterPro" id="IPR025945">
    <property type="entry name" value="DHHW"/>
</dbReference>
<dbReference type="Pfam" id="PF14286">
    <property type="entry name" value="DHHW"/>
    <property type="match status" value="1"/>
</dbReference>
<name>A0A3B0CG16_9BACL</name>
<dbReference type="AlphaFoldDB" id="A0A3B0CG16"/>